<dbReference type="InterPro" id="IPR007743">
    <property type="entry name" value="Immunity-related_GTPase-like"/>
</dbReference>
<gene>
    <name evidence="5" type="ORF">PACLA_8A060585</name>
</gene>
<dbReference type="InterPro" id="IPR051515">
    <property type="entry name" value="IRG"/>
</dbReference>
<dbReference type="OrthoDB" id="5971534at2759"/>
<evidence type="ECO:0000313" key="5">
    <source>
        <dbReference type="EMBL" id="CAB4037762.1"/>
    </source>
</evidence>
<comment type="caution">
    <text evidence="5">The sequence shown here is derived from an EMBL/GenBank/DDBJ whole genome shotgun (WGS) entry which is preliminary data.</text>
</comment>
<evidence type="ECO:0000256" key="2">
    <source>
        <dbReference type="ARBA" id="ARBA00022741"/>
    </source>
</evidence>
<name>A0A6S7LKE0_PARCT</name>
<dbReference type="AlphaFoldDB" id="A0A6S7LKE0"/>
<comment type="similarity">
    <text evidence="1">Belongs to the TRAFAC class dynamin-like GTPase superfamily. IRG family.</text>
</comment>
<dbReference type="Proteomes" id="UP001152795">
    <property type="component" value="Unassembled WGS sequence"/>
</dbReference>
<protein>
    <submittedName>
        <fullName evidence="5">Interferon-inducible GTPase 5-like</fullName>
    </submittedName>
</protein>
<keyword evidence="2" id="KW-0547">Nucleotide-binding</keyword>
<evidence type="ECO:0000256" key="4">
    <source>
        <dbReference type="ARBA" id="ARBA00023134"/>
    </source>
</evidence>
<dbReference type="InterPro" id="IPR030385">
    <property type="entry name" value="G_IRG_dom"/>
</dbReference>
<dbReference type="Gene3D" id="3.40.50.300">
    <property type="entry name" value="P-loop containing nucleotide triphosphate hydrolases"/>
    <property type="match status" value="1"/>
</dbReference>
<dbReference type="GO" id="GO:0016787">
    <property type="term" value="F:hydrolase activity"/>
    <property type="evidence" value="ECO:0007669"/>
    <property type="project" value="UniProtKB-KW"/>
</dbReference>
<evidence type="ECO:0000256" key="1">
    <source>
        <dbReference type="ARBA" id="ARBA00005429"/>
    </source>
</evidence>
<evidence type="ECO:0000256" key="3">
    <source>
        <dbReference type="ARBA" id="ARBA00022801"/>
    </source>
</evidence>
<dbReference type="InterPro" id="IPR027417">
    <property type="entry name" value="P-loop_NTPase"/>
</dbReference>
<keyword evidence="6" id="KW-1185">Reference proteome</keyword>
<keyword evidence="4" id="KW-0342">GTP-binding</keyword>
<organism evidence="5 6">
    <name type="scientific">Paramuricea clavata</name>
    <name type="common">Red gorgonian</name>
    <name type="synonym">Violescent sea-whip</name>
    <dbReference type="NCBI Taxonomy" id="317549"/>
    <lineage>
        <taxon>Eukaryota</taxon>
        <taxon>Metazoa</taxon>
        <taxon>Cnidaria</taxon>
        <taxon>Anthozoa</taxon>
        <taxon>Octocorallia</taxon>
        <taxon>Malacalcyonacea</taxon>
        <taxon>Plexauridae</taxon>
        <taxon>Paramuricea</taxon>
    </lineage>
</organism>
<proteinExistence type="inferred from homology"/>
<feature type="non-terminal residue" evidence="5">
    <location>
        <position position="178"/>
    </location>
</feature>
<sequence length="178" mass="20828">MTDVIGARFEPACYTFPDNPEIVFTELTGIGTPSFPNLQIYCKNFSLETYDTFLILTSTRFTYVDLHLAQKIKSMGKSFFLIRTKIDLDAFNEKRKKRPDKEKMLRMIRADLYKNVKDLGIREDEIFLISNYETDRWDFKRLVEAILEKLSTGQKEALTLSLKILSHDVERKNVDVLK</sequence>
<dbReference type="PROSITE" id="PS51716">
    <property type="entry name" value="G_IRG"/>
    <property type="match status" value="1"/>
</dbReference>
<dbReference type="PANTHER" id="PTHR32341:SF10">
    <property type="entry name" value="INTERFERON-INDUCIBLE GTPASE 5"/>
    <property type="match status" value="1"/>
</dbReference>
<reference evidence="5" key="1">
    <citation type="submission" date="2020-04" db="EMBL/GenBank/DDBJ databases">
        <authorList>
            <person name="Alioto T."/>
            <person name="Alioto T."/>
            <person name="Gomez Garrido J."/>
        </authorList>
    </citation>
    <scope>NUCLEOTIDE SEQUENCE</scope>
    <source>
        <strain evidence="5">A484AB</strain>
    </source>
</reference>
<keyword evidence="3" id="KW-0378">Hydrolase</keyword>
<dbReference type="SUPFAM" id="SSF52540">
    <property type="entry name" value="P-loop containing nucleoside triphosphate hydrolases"/>
    <property type="match status" value="1"/>
</dbReference>
<dbReference type="Pfam" id="PF05049">
    <property type="entry name" value="IIGP"/>
    <property type="match status" value="1"/>
</dbReference>
<evidence type="ECO:0000313" key="6">
    <source>
        <dbReference type="Proteomes" id="UP001152795"/>
    </source>
</evidence>
<dbReference type="GO" id="GO:0016020">
    <property type="term" value="C:membrane"/>
    <property type="evidence" value="ECO:0007669"/>
    <property type="project" value="InterPro"/>
</dbReference>
<accession>A0A6S7LKE0</accession>
<dbReference type="PANTHER" id="PTHR32341">
    <property type="entry name" value="INTERFERON-INDUCIBLE GTPASE"/>
    <property type="match status" value="1"/>
</dbReference>
<dbReference type="GO" id="GO:0005525">
    <property type="term" value="F:GTP binding"/>
    <property type="evidence" value="ECO:0007669"/>
    <property type="project" value="UniProtKB-KW"/>
</dbReference>
<dbReference type="EMBL" id="CACRXK020023440">
    <property type="protein sequence ID" value="CAB4037762.1"/>
    <property type="molecule type" value="Genomic_DNA"/>
</dbReference>